<sequence length="386" mass="42618">MHPAEDPNTPPEILADLLRSHPDPVLANPVFPLLFLENPGWLETTLPQRHQQQVLNLPQLPRSVVEGFTRSPSLHLQVAAEMHIAIGTAQLGWEREIAQRIASLSCTVDDQRCLAANGLIPAWLTPHLRVLPLKKAPRATSRALPRAEQEQLTGLSSTEKENLARRARRPEVLALLGTEPDRAVLQAVADNPNTPIETLARLAELPETCMTVLRNPSATVEVLTKALEAVVALNLTTHVSGRLSCLAWHPQVDAALAHRLWENYQVAVPRLLPVPILLEQIEAGKLPKTVALGRDDTPLWLRGEAMMASATNRGAYLVWFCGLLATETPKRLTDAARSEAWFTRFAAAIHPLTKQKSLERLANDGNRYVRAAAQSRLADPSWRFAP</sequence>
<dbReference type="Gene3D" id="1.25.10.10">
    <property type="entry name" value="Leucine-rich Repeat Variant"/>
    <property type="match status" value="1"/>
</dbReference>
<organism evidence="2 3">
    <name type="scientific">Armatimonas rosea</name>
    <dbReference type="NCBI Taxonomy" id="685828"/>
    <lineage>
        <taxon>Bacteria</taxon>
        <taxon>Bacillati</taxon>
        <taxon>Armatimonadota</taxon>
        <taxon>Armatimonadia</taxon>
        <taxon>Armatimonadales</taxon>
        <taxon>Armatimonadaceae</taxon>
        <taxon>Armatimonas</taxon>
    </lineage>
</organism>
<evidence type="ECO:0008006" key="4">
    <source>
        <dbReference type="Google" id="ProtNLM"/>
    </source>
</evidence>
<feature type="region of interest" description="Disordered" evidence="1">
    <location>
        <begin position="139"/>
        <end position="164"/>
    </location>
</feature>
<protein>
    <recommendedName>
        <fullName evidence="4">DUF2336 domain-containing protein</fullName>
    </recommendedName>
</protein>
<gene>
    <name evidence="2" type="ORF">HNQ39_004163</name>
</gene>
<evidence type="ECO:0000313" key="3">
    <source>
        <dbReference type="Proteomes" id="UP000520814"/>
    </source>
</evidence>
<dbReference type="AlphaFoldDB" id="A0A7W9ST22"/>
<reference evidence="2 3" key="1">
    <citation type="submission" date="2020-08" db="EMBL/GenBank/DDBJ databases">
        <title>Genomic Encyclopedia of Type Strains, Phase IV (KMG-IV): sequencing the most valuable type-strain genomes for metagenomic binning, comparative biology and taxonomic classification.</title>
        <authorList>
            <person name="Goeker M."/>
        </authorList>
    </citation>
    <scope>NUCLEOTIDE SEQUENCE [LARGE SCALE GENOMIC DNA]</scope>
    <source>
        <strain evidence="2 3">DSM 23562</strain>
    </source>
</reference>
<evidence type="ECO:0000313" key="2">
    <source>
        <dbReference type="EMBL" id="MBB6052342.1"/>
    </source>
</evidence>
<accession>A0A7W9ST22</accession>
<keyword evidence="3" id="KW-1185">Reference proteome</keyword>
<dbReference type="RefSeq" id="WP_184201210.1">
    <property type="nucleotide sequence ID" value="NZ_JACHGW010000004.1"/>
</dbReference>
<dbReference type="EMBL" id="JACHGW010000004">
    <property type="protein sequence ID" value="MBB6052342.1"/>
    <property type="molecule type" value="Genomic_DNA"/>
</dbReference>
<proteinExistence type="predicted"/>
<name>A0A7W9ST22_ARMRO</name>
<evidence type="ECO:0000256" key="1">
    <source>
        <dbReference type="SAM" id="MobiDB-lite"/>
    </source>
</evidence>
<comment type="caution">
    <text evidence="2">The sequence shown here is derived from an EMBL/GenBank/DDBJ whole genome shotgun (WGS) entry which is preliminary data.</text>
</comment>
<dbReference type="Proteomes" id="UP000520814">
    <property type="component" value="Unassembled WGS sequence"/>
</dbReference>
<dbReference type="InterPro" id="IPR011989">
    <property type="entry name" value="ARM-like"/>
</dbReference>